<keyword evidence="1" id="KW-1133">Transmembrane helix</keyword>
<reference evidence="3" key="1">
    <citation type="journal article" date="2019" name="Int. J. Syst. Evol. Microbiol.">
        <title>The Global Catalogue of Microorganisms (GCM) 10K type strain sequencing project: providing services to taxonomists for standard genome sequencing and annotation.</title>
        <authorList>
            <consortium name="The Broad Institute Genomics Platform"/>
            <consortium name="The Broad Institute Genome Sequencing Center for Infectious Disease"/>
            <person name="Wu L."/>
            <person name="Ma J."/>
        </authorList>
    </citation>
    <scope>NUCLEOTIDE SEQUENCE [LARGE SCALE GENOMIC DNA]</scope>
    <source>
        <strain evidence="3">KCTC 52644</strain>
    </source>
</reference>
<accession>A0ABW5Z5L5</accession>
<dbReference type="EMBL" id="JBHUOL010000006">
    <property type="protein sequence ID" value="MFD2907431.1"/>
    <property type="molecule type" value="Genomic_DNA"/>
</dbReference>
<feature type="transmembrane region" description="Helical" evidence="1">
    <location>
        <begin position="6"/>
        <end position="23"/>
    </location>
</feature>
<organism evidence="2 3">
    <name type="scientific">Flavobacterium ardleyense</name>
    <dbReference type="NCBI Taxonomy" id="2038737"/>
    <lineage>
        <taxon>Bacteria</taxon>
        <taxon>Pseudomonadati</taxon>
        <taxon>Bacteroidota</taxon>
        <taxon>Flavobacteriia</taxon>
        <taxon>Flavobacteriales</taxon>
        <taxon>Flavobacteriaceae</taxon>
        <taxon>Flavobacterium</taxon>
    </lineage>
</organism>
<protein>
    <submittedName>
        <fullName evidence="2">Uncharacterized protein</fullName>
    </submittedName>
</protein>
<dbReference type="Proteomes" id="UP001597549">
    <property type="component" value="Unassembled WGS sequence"/>
</dbReference>
<comment type="caution">
    <text evidence="2">The sequence shown here is derived from an EMBL/GenBank/DDBJ whole genome shotgun (WGS) entry which is preliminary data.</text>
</comment>
<dbReference type="RefSeq" id="WP_379803575.1">
    <property type="nucleotide sequence ID" value="NZ_JBHUOL010000006.1"/>
</dbReference>
<gene>
    <name evidence="2" type="ORF">ACFSX9_01660</name>
</gene>
<sequence length="148" mass="16969">MKTKTQIVLLILIVCLVSFVAYYNKYKLEKNGIFVIGKVVKNTHGTGNDGFFFKFHYKNTEYDGWCFTNSEGNIGKSYFCIINPKNINKSVLLVDYPVPDSISKSPYNGWKKIPVLDYQVKVDEYLKTNIKRVIDNVKPDGADISPQR</sequence>
<keyword evidence="3" id="KW-1185">Reference proteome</keyword>
<name>A0ABW5Z5L5_9FLAO</name>
<evidence type="ECO:0000313" key="2">
    <source>
        <dbReference type="EMBL" id="MFD2907431.1"/>
    </source>
</evidence>
<proteinExistence type="predicted"/>
<evidence type="ECO:0000256" key="1">
    <source>
        <dbReference type="SAM" id="Phobius"/>
    </source>
</evidence>
<keyword evidence="1" id="KW-0472">Membrane</keyword>
<keyword evidence="1" id="KW-0812">Transmembrane</keyword>
<evidence type="ECO:0000313" key="3">
    <source>
        <dbReference type="Proteomes" id="UP001597549"/>
    </source>
</evidence>